<name>A0A8C0ADF7_BOSMU</name>
<keyword evidence="1" id="KW-0540">Nuclease</keyword>
<dbReference type="Proteomes" id="UP000694520">
    <property type="component" value="Chromosome 20"/>
</dbReference>
<dbReference type="Ensembl" id="ENSBGRT00000027642.1">
    <property type="protein sequence ID" value="ENSBGRP00000023972.1"/>
    <property type="gene ID" value="ENSBGRG00000014806.1"/>
</dbReference>
<protein>
    <recommendedName>
        <fullName evidence="7">U6 snRNA phosphodiesterase 1</fullName>
    </recommendedName>
    <alternativeName>
        <fullName evidence="8">3'-5' RNA exonuclease USB1</fullName>
    </alternativeName>
</protein>
<keyword evidence="3" id="KW-0456">Lyase</keyword>
<sequence>MQVGSLGREDPLEKEMATCSSSLAWKIPRTGEPGRLQSMELKRVGCDLATKQQDAGCSQSNFLLKPRVTKAFLCSWPSCGHPAKRMAHPLHSSPPDEAREEFLDLLDALLCHAQTYVPRLVRMEAFHLSLSQSVVLRHHWILPFVQALKDRVASFQRFCFTTDQVKIYTNQEKTRTFVGLEVTSGHAHFLDLVAEVDRVMEEFDLSTFYQDPSFHISLAWCVGDARLQMEGPCLQELQGIVDEFEDSEMLLRAYAEQIRCKSGNKFFSMPLNQVPGRLEQMFHLGLTGGFKPGLQRSDLWLPISFPKKPRGAFLRQSSLSAASGCLLRPAGVPGALRGRARACTGVFVFLEPSAEPRASPLSSGHLDF</sequence>
<keyword evidence="2" id="KW-0378">Hydrolase</keyword>
<evidence type="ECO:0000256" key="3">
    <source>
        <dbReference type="ARBA" id="ARBA00023239"/>
    </source>
</evidence>
<dbReference type="GO" id="GO:0005634">
    <property type="term" value="C:nucleus"/>
    <property type="evidence" value="ECO:0007669"/>
    <property type="project" value="TreeGrafter"/>
</dbReference>
<comment type="catalytic activity">
    <reaction evidence="6">
        <text>a 3'-end uridylyl-adenosine-RNA = a 3'-end 2',3'-cyclophospho-uridine-RNA + adenosine</text>
        <dbReference type="Rhea" id="RHEA:67896"/>
        <dbReference type="Rhea" id="RHEA-COMP:17385"/>
        <dbReference type="Rhea" id="RHEA-COMP:17386"/>
        <dbReference type="ChEBI" id="CHEBI:16335"/>
        <dbReference type="ChEBI" id="CHEBI:85644"/>
        <dbReference type="ChEBI" id="CHEBI:176518"/>
    </reaction>
    <physiologicalReaction direction="left-to-right" evidence="6">
        <dbReference type="Rhea" id="RHEA:67897"/>
    </physiologicalReaction>
</comment>
<comment type="function">
    <text evidence="9">3'-5' RNA exonuclease that trims the 3' end of oligo(U) and oligo(A) tracts of the pre-U6 small nuclear RNA (snRNA) molecule, leading to the formation of a mature U6 snRNA 3' end-terminated with a 2',3'-cyclic phosphate. Participates in the U6 snRNA 3' end processing that prevents U6 snRNA degradation. In addition also removes uridines from the 3' end of U6atac snRNA and possibly the vault RNA VTRNA1-1.</text>
</comment>
<evidence type="ECO:0000256" key="1">
    <source>
        <dbReference type="ARBA" id="ARBA00022722"/>
    </source>
</evidence>
<dbReference type="PANTHER" id="PTHR13522">
    <property type="entry name" value="U6 SNRNA PHOSPHODIESTERASE 1"/>
    <property type="match status" value="1"/>
</dbReference>
<evidence type="ECO:0000256" key="9">
    <source>
        <dbReference type="ARBA" id="ARBA00046102"/>
    </source>
</evidence>
<proteinExistence type="predicted"/>
<evidence type="ECO:0000313" key="12">
    <source>
        <dbReference type="Proteomes" id="UP000694520"/>
    </source>
</evidence>
<dbReference type="GO" id="GO:0034477">
    <property type="term" value="P:U6 snRNA 3'-end processing"/>
    <property type="evidence" value="ECO:0007669"/>
    <property type="project" value="InterPro"/>
</dbReference>
<organism evidence="11 12">
    <name type="scientific">Bos mutus grunniens</name>
    <name type="common">Wild yak</name>
    <name type="synonym">Bos grunniens</name>
    <dbReference type="NCBI Taxonomy" id="30521"/>
    <lineage>
        <taxon>Eukaryota</taxon>
        <taxon>Metazoa</taxon>
        <taxon>Chordata</taxon>
        <taxon>Craniata</taxon>
        <taxon>Vertebrata</taxon>
        <taxon>Euteleostomi</taxon>
        <taxon>Mammalia</taxon>
        <taxon>Eutheria</taxon>
        <taxon>Laurasiatheria</taxon>
        <taxon>Artiodactyla</taxon>
        <taxon>Ruminantia</taxon>
        <taxon>Pecora</taxon>
        <taxon>Bovidae</taxon>
        <taxon>Bovinae</taxon>
        <taxon>Bos</taxon>
    </lineage>
</organism>
<evidence type="ECO:0000256" key="10">
    <source>
        <dbReference type="ARBA" id="ARBA00062959"/>
    </source>
</evidence>
<keyword evidence="4" id="KW-0539">Nucleus</keyword>
<evidence type="ECO:0000256" key="2">
    <source>
        <dbReference type="ARBA" id="ARBA00022801"/>
    </source>
</evidence>
<evidence type="ECO:0000313" key="11">
    <source>
        <dbReference type="Ensembl" id="ENSBGRP00000023972.1"/>
    </source>
</evidence>
<dbReference type="Gene3D" id="3.90.1140.10">
    <property type="entry name" value="Cyclic phosphodiesterase"/>
    <property type="match status" value="1"/>
</dbReference>
<reference evidence="11" key="2">
    <citation type="submission" date="2025-08" db="UniProtKB">
        <authorList>
            <consortium name="Ensembl"/>
        </authorList>
    </citation>
    <scope>IDENTIFICATION</scope>
</reference>
<dbReference type="GO" id="GO:0016829">
    <property type="term" value="F:lyase activity"/>
    <property type="evidence" value="ECO:0007669"/>
    <property type="project" value="UniProtKB-KW"/>
</dbReference>
<dbReference type="GeneTree" id="ENSGT00390000004596"/>
<dbReference type="FunFam" id="3.90.1140.10:FF:000006">
    <property type="entry name" value="U6 snRNA phosphodiesterase"/>
    <property type="match status" value="1"/>
</dbReference>
<dbReference type="InterPro" id="IPR027521">
    <property type="entry name" value="Usb1"/>
</dbReference>
<dbReference type="PANTHER" id="PTHR13522:SF3">
    <property type="entry name" value="U6 SNRNA PHOSPHODIESTERASE 1"/>
    <property type="match status" value="1"/>
</dbReference>
<evidence type="ECO:0000256" key="5">
    <source>
        <dbReference type="ARBA" id="ARBA00029300"/>
    </source>
</evidence>
<dbReference type="InterPro" id="IPR009097">
    <property type="entry name" value="Cyclic_Pdiesterase"/>
</dbReference>
<accession>A0A8C0ADF7</accession>
<evidence type="ECO:0000256" key="8">
    <source>
        <dbReference type="ARBA" id="ARBA00030030"/>
    </source>
</evidence>
<comment type="subunit">
    <text evidence="10">Interacts with PLRG1, CDC5L and PRPF19.</text>
</comment>
<dbReference type="Pfam" id="PF09749">
    <property type="entry name" value="HVSL"/>
    <property type="match status" value="1"/>
</dbReference>
<comment type="catalytic activity">
    <reaction evidence="5">
        <text>a 3'-end uridylyl-uridine-RNA = a 3'-end 2',3'-cyclophospho-uridine-RNA + uridine</text>
        <dbReference type="Rhea" id="RHEA:46052"/>
        <dbReference type="Rhea" id="RHEA-COMP:17384"/>
        <dbReference type="Rhea" id="RHEA-COMP:17385"/>
        <dbReference type="ChEBI" id="CHEBI:16704"/>
        <dbReference type="ChEBI" id="CHEBI:85643"/>
        <dbReference type="ChEBI" id="CHEBI:85644"/>
    </reaction>
    <physiologicalReaction direction="left-to-right" evidence="5">
        <dbReference type="Rhea" id="RHEA:46053"/>
    </physiologicalReaction>
</comment>
<keyword evidence="12" id="KW-1185">Reference proteome</keyword>
<dbReference type="GO" id="GO:0000175">
    <property type="term" value="F:3'-5'-RNA exonuclease activity"/>
    <property type="evidence" value="ECO:0007669"/>
    <property type="project" value="TreeGrafter"/>
</dbReference>
<reference evidence="11" key="3">
    <citation type="submission" date="2025-09" db="UniProtKB">
        <authorList>
            <consortium name="Ensembl"/>
        </authorList>
    </citation>
    <scope>IDENTIFICATION</scope>
</reference>
<evidence type="ECO:0000256" key="4">
    <source>
        <dbReference type="ARBA" id="ARBA00023242"/>
    </source>
</evidence>
<evidence type="ECO:0000256" key="6">
    <source>
        <dbReference type="ARBA" id="ARBA00029305"/>
    </source>
</evidence>
<dbReference type="AlphaFoldDB" id="A0A8C0ADF7"/>
<evidence type="ECO:0000256" key="7">
    <source>
        <dbReference type="ARBA" id="ARBA00029543"/>
    </source>
</evidence>
<dbReference type="SUPFAM" id="SSF55144">
    <property type="entry name" value="LigT-like"/>
    <property type="match status" value="1"/>
</dbReference>
<reference evidence="11" key="1">
    <citation type="submission" date="2019-05" db="EMBL/GenBank/DDBJ databases">
        <authorList>
            <person name="Zhang S."/>
            <person name="Liu J."/>
        </authorList>
    </citation>
    <scope>NUCLEOTIDE SEQUENCE [LARGE SCALE GENOMIC DNA]</scope>
</reference>